<reference evidence="1 2" key="1">
    <citation type="submission" date="2024-01" db="EMBL/GenBank/DDBJ databases">
        <title>The complete chloroplast genome sequence of Lithospermum erythrorhizon: insights into the phylogenetic relationship among Boraginaceae species and the maternal lineages of purple gromwells.</title>
        <authorList>
            <person name="Okada T."/>
            <person name="Watanabe K."/>
        </authorList>
    </citation>
    <scope>NUCLEOTIDE SEQUENCE [LARGE SCALE GENOMIC DNA]</scope>
</reference>
<evidence type="ECO:0000313" key="2">
    <source>
        <dbReference type="Proteomes" id="UP001454036"/>
    </source>
</evidence>
<comment type="caution">
    <text evidence="1">The sequence shown here is derived from an EMBL/GenBank/DDBJ whole genome shotgun (WGS) entry which is preliminary data.</text>
</comment>
<keyword evidence="2" id="KW-1185">Reference proteome</keyword>
<accession>A0AAV3NVB6</accession>
<sequence>MFANDTLLLGQATIQDASMFKQILDHYEQWSGQLISVQKSAIQFSPNVRLGYQGSNLSTVGYAGNCFTWSIARTTNYTWLLEGFLRLYRR</sequence>
<dbReference type="AlphaFoldDB" id="A0AAV3NVB6"/>
<dbReference type="EMBL" id="BAABME010000313">
    <property type="protein sequence ID" value="GAA0141687.1"/>
    <property type="molecule type" value="Genomic_DNA"/>
</dbReference>
<gene>
    <name evidence="1" type="ORF">LIER_02774</name>
</gene>
<protein>
    <recommendedName>
        <fullName evidence="3">Reverse transcriptase domain-containing protein</fullName>
    </recommendedName>
</protein>
<evidence type="ECO:0000313" key="1">
    <source>
        <dbReference type="EMBL" id="GAA0141687.1"/>
    </source>
</evidence>
<dbReference type="Proteomes" id="UP001454036">
    <property type="component" value="Unassembled WGS sequence"/>
</dbReference>
<evidence type="ECO:0008006" key="3">
    <source>
        <dbReference type="Google" id="ProtNLM"/>
    </source>
</evidence>
<organism evidence="1 2">
    <name type="scientific">Lithospermum erythrorhizon</name>
    <name type="common">Purple gromwell</name>
    <name type="synonym">Lithospermum officinale var. erythrorhizon</name>
    <dbReference type="NCBI Taxonomy" id="34254"/>
    <lineage>
        <taxon>Eukaryota</taxon>
        <taxon>Viridiplantae</taxon>
        <taxon>Streptophyta</taxon>
        <taxon>Embryophyta</taxon>
        <taxon>Tracheophyta</taxon>
        <taxon>Spermatophyta</taxon>
        <taxon>Magnoliopsida</taxon>
        <taxon>eudicotyledons</taxon>
        <taxon>Gunneridae</taxon>
        <taxon>Pentapetalae</taxon>
        <taxon>asterids</taxon>
        <taxon>lamiids</taxon>
        <taxon>Boraginales</taxon>
        <taxon>Boraginaceae</taxon>
        <taxon>Boraginoideae</taxon>
        <taxon>Lithospermeae</taxon>
        <taxon>Lithospermum</taxon>
    </lineage>
</organism>
<name>A0AAV3NVB6_LITER</name>
<proteinExistence type="predicted"/>